<feature type="domain" description="AMP-activated protein kinase glycogen-binding" evidence="1">
    <location>
        <begin position="37"/>
        <end position="98"/>
    </location>
</feature>
<dbReference type="InterPro" id="IPR032640">
    <property type="entry name" value="AMPK1_CBM"/>
</dbReference>
<reference evidence="3" key="1">
    <citation type="journal article" date="2017" name="Cell">
        <title>Insights into land plant evolution garnered from the Marchantia polymorpha genome.</title>
        <authorList>
            <person name="Bowman J.L."/>
            <person name="Kohchi T."/>
            <person name="Yamato K.T."/>
            <person name="Jenkins J."/>
            <person name="Shu S."/>
            <person name="Ishizaki K."/>
            <person name="Yamaoka S."/>
            <person name="Nishihama R."/>
            <person name="Nakamura Y."/>
            <person name="Berger F."/>
            <person name="Adam C."/>
            <person name="Aki S.S."/>
            <person name="Althoff F."/>
            <person name="Araki T."/>
            <person name="Arteaga-Vazquez M.A."/>
            <person name="Balasubrmanian S."/>
            <person name="Barry K."/>
            <person name="Bauer D."/>
            <person name="Boehm C.R."/>
            <person name="Briginshaw L."/>
            <person name="Caballero-Perez J."/>
            <person name="Catarino B."/>
            <person name="Chen F."/>
            <person name="Chiyoda S."/>
            <person name="Chovatia M."/>
            <person name="Davies K.M."/>
            <person name="Delmans M."/>
            <person name="Demura T."/>
            <person name="Dierschke T."/>
            <person name="Dolan L."/>
            <person name="Dorantes-Acosta A.E."/>
            <person name="Eklund D.M."/>
            <person name="Florent S.N."/>
            <person name="Flores-Sandoval E."/>
            <person name="Fujiyama A."/>
            <person name="Fukuzawa H."/>
            <person name="Galik B."/>
            <person name="Grimanelli D."/>
            <person name="Grimwood J."/>
            <person name="Grossniklaus U."/>
            <person name="Hamada T."/>
            <person name="Haseloff J."/>
            <person name="Hetherington A.J."/>
            <person name="Higo A."/>
            <person name="Hirakawa Y."/>
            <person name="Hundley H.N."/>
            <person name="Ikeda Y."/>
            <person name="Inoue K."/>
            <person name="Inoue S.I."/>
            <person name="Ishida S."/>
            <person name="Jia Q."/>
            <person name="Kakita M."/>
            <person name="Kanazawa T."/>
            <person name="Kawai Y."/>
            <person name="Kawashima T."/>
            <person name="Kennedy M."/>
            <person name="Kinose K."/>
            <person name="Kinoshita T."/>
            <person name="Kohara Y."/>
            <person name="Koide E."/>
            <person name="Komatsu K."/>
            <person name="Kopischke S."/>
            <person name="Kubo M."/>
            <person name="Kyozuka J."/>
            <person name="Lagercrantz U."/>
            <person name="Lin S.S."/>
            <person name="Lindquist E."/>
            <person name="Lipzen A.M."/>
            <person name="Lu C.W."/>
            <person name="De Luna E."/>
            <person name="Martienssen R.A."/>
            <person name="Minamino N."/>
            <person name="Mizutani M."/>
            <person name="Mizutani M."/>
            <person name="Mochizuki N."/>
            <person name="Monte I."/>
            <person name="Mosher R."/>
            <person name="Nagasaki H."/>
            <person name="Nakagami H."/>
            <person name="Naramoto S."/>
            <person name="Nishitani K."/>
            <person name="Ohtani M."/>
            <person name="Okamoto T."/>
            <person name="Okumura M."/>
            <person name="Phillips J."/>
            <person name="Pollak B."/>
            <person name="Reinders A."/>
            <person name="Rovekamp M."/>
            <person name="Sano R."/>
            <person name="Sawa S."/>
            <person name="Schmid M.W."/>
            <person name="Shirakawa M."/>
            <person name="Solano R."/>
            <person name="Spunde A."/>
            <person name="Suetsugu N."/>
            <person name="Sugano S."/>
            <person name="Sugiyama A."/>
            <person name="Sun R."/>
            <person name="Suzuki Y."/>
            <person name="Takenaka M."/>
            <person name="Takezawa D."/>
            <person name="Tomogane H."/>
            <person name="Tsuzuki M."/>
            <person name="Ueda T."/>
            <person name="Umeda M."/>
            <person name="Ward J.M."/>
            <person name="Watanabe Y."/>
            <person name="Yazaki K."/>
            <person name="Yokoyama R."/>
            <person name="Yoshitake Y."/>
            <person name="Yotsui I."/>
            <person name="Zachgo S."/>
            <person name="Schmutz J."/>
        </authorList>
    </citation>
    <scope>NUCLEOTIDE SEQUENCE [LARGE SCALE GENOMIC DNA]</scope>
    <source>
        <strain evidence="3">Tak-1</strain>
    </source>
</reference>
<dbReference type="InterPro" id="IPR014756">
    <property type="entry name" value="Ig_E-set"/>
</dbReference>
<dbReference type="CDD" id="cd02859">
    <property type="entry name" value="E_set_AMPKbeta_like_N"/>
    <property type="match status" value="1"/>
</dbReference>
<organism evidence="2 3">
    <name type="scientific">Marchantia polymorpha</name>
    <name type="common">Common liverwort</name>
    <name type="synonym">Marchantia aquatica</name>
    <dbReference type="NCBI Taxonomy" id="3197"/>
    <lineage>
        <taxon>Eukaryota</taxon>
        <taxon>Viridiplantae</taxon>
        <taxon>Streptophyta</taxon>
        <taxon>Embryophyta</taxon>
        <taxon>Marchantiophyta</taxon>
        <taxon>Marchantiopsida</taxon>
        <taxon>Marchantiidae</taxon>
        <taxon>Marchantiales</taxon>
        <taxon>Marchantiaceae</taxon>
        <taxon>Marchantia</taxon>
    </lineage>
</organism>
<dbReference type="PANTHER" id="PTHR46316:SF2">
    <property type="entry name" value="SNF1-RELATED PROTEIN KINASE REGULATORY SUBUNIT BETA-2"/>
    <property type="match status" value="1"/>
</dbReference>
<accession>A0A2R6W914</accession>
<dbReference type="AlphaFoldDB" id="A0A2R6W914"/>
<evidence type="ECO:0000259" key="1">
    <source>
        <dbReference type="Pfam" id="PF16561"/>
    </source>
</evidence>
<evidence type="ECO:0000313" key="3">
    <source>
        <dbReference type="Proteomes" id="UP000244005"/>
    </source>
</evidence>
<evidence type="ECO:0000313" key="2">
    <source>
        <dbReference type="EMBL" id="PTQ30340.1"/>
    </source>
</evidence>
<dbReference type="Pfam" id="PF16561">
    <property type="entry name" value="AMPK1_CBM"/>
    <property type="match status" value="1"/>
</dbReference>
<dbReference type="Gene3D" id="2.60.40.10">
    <property type="entry name" value="Immunoglobulins"/>
    <property type="match status" value="1"/>
</dbReference>
<dbReference type="Proteomes" id="UP000244005">
    <property type="component" value="Unassembled WGS sequence"/>
</dbReference>
<sequence>METCSAGVELQPGTEALGTGPVLTANEWAEKLELEGVPVTFMWKHGGSNIQVCGSWDNWSIRNTMLHDAYGCYLVLILLPGRYEYCFILDKNCTYPDEVYFNIHHETGGFQT</sequence>
<dbReference type="Gramene" id="Mp4g19520.1">
    <property type="protein sequence ID" value="Mp4g19520.1.cds"/>
    <property type="gene ID" value="Mp4g19520"/>
</dbReference>
<protein>
    <recommendedName>
        <fullName evidence="1">AMP-activated protein kinase glycogen-binding domain-containing protein</fullName>
    </recommendedName>
</protein>
<dbReference type="OrthoDB" id="531008at2759"/>
<dbReference type="PANTHER" id="PTHR46316">
    <property type="entry name" value="SNF1-RELATED PROTEIN KINASE REGULATORY SUBUNIT BETA-1"/>
    <property type="match status" value="1"/>
</dbReference>
<name>A0A2R6W914_MARPO</name>
<keyword evidence="3" id="KW-1185">Reference proteome</keyword>
<dbReference type="EMBL" id="KZ772798">
    <property type="protein sequence ID" value="PTQ30340.1"/>
    <property type="molecule type" value="Genomic_DNA"/>
</dbReference>
<dbReference type="SUPFAM" id="SSF81296">
    <property type="entry name" value="E set domains"/>
    <property type="match status" value="1"/>
</dbReference>
<gene>
    <name evidence="2" type="ORF">MARPO_0126s0042</name>
</gene>
<proteinExistence type="predicted"/>
<dbReference type="InterPro" id="IPR013783">
    <property type="entry name" value="Ig-like_fold"/>
</dbReference>
<dbReference type="InterPro" id="IPR043554">
    <property type="entry name" value="KINB"/>
</dbReference>